<feature type="region of interest" description="Disordered" evidence="1">
    <location>
        <begin position="204"/>
        <end position="231"/>
    </location>
</feature>
<dbReference type="AlphaFoldDB" id="E9H2G8"/>
<feature type="region of interest" description="Disordered" evidence="1">
    <location>
        <begin position="1"/>
        <end position="33"/>
    </location>
</feature>
<dbReference type="KEGG" id="dpx:DAPPUDRAFT_252324"/>
<protein>
    <submittedName>
        <fullName evidence="2">Uncharacterized protein</fullName>
    </submittedName>
</protein>
<evidence type="ECO:0000313" key="2">
    <source>
        <dbReference type="EMBL" id="EFX73977.1"/>
    </source>
</evidence>
<feature type="compositionally biased region" description="Basic and acidic residues" evidence="1">
    <location>
        <begin position="1"/>
        <end position="15"/>
    </location>
</feature>
<sequence length="565" mass="62091">MANPEKRPTSQKKEMSNFTSKKGPSTHVMHDPPIKESISNIRVQDETVPVVHDETVPVVQDVTVPVVQDETHPVVEEKTVPVVQDETVPVFQDDTVPVVQDETHPVIEEETVPVFQNQTVPVFQDENEPVVQEETVPVVQDETVPVFQDATVPVVEEKGKCITCNSKTHPIRDCPEPRKKKKKIVVHVEEETVPVVQDATVPVVEEETVPEEKGEKKSGKKEENQNTKQLAQETKEHGLEIFTKSSSNSYFQITPPTKLVGPLQGQHPTEPRAQSPARVAASTAASCQPPVVDNSVVSSVRFLSSTPELANEVLQDALLYRPNLLSSVTDLLYSQLDGLHLPDQGLEDAVEIPENNTLQAIDPALAESLVGPLQGQHPTEPRAQSPARVAASTAASCQPPVVDNSVVSSVHFLSSTPSAGSSPSICFHPMRFGFSSVRPSLGTLKWYYNSTQPELANEVLQDALLYRPNLLSSVTDLLYSQLDGLHLPDQGLEDAVEIPENNTLQAIDPALAESLLVINQEVEEHFKTLWVISPFFLCPLLGHQDLLAVVKSYHRSSFHLPPKAY</sequence>
<evidence type="ECO:0000256" key="1">
    <source>
        <dbReference type="SAM" id="MobiDB-lite"/>
    </source>
</evidence>
<organism evidence="2 3">
    <name type="scientific">Daphnia pulex</name>
    <name type="common">Water flea</name>
    <dbReference type="NCBI Taxonomy" id="6669"/>
    <lineage>
        <taxon>Eukaryota</taxon>
        <taxon>Metazoa</taxon>
        <taxon>Ecdysozoa</taxon>
        <taxon>Arthropoda</taxon>
        <taxon>Crustacea</taxon>
        <taxon>Branchiopoda</taxon>
        <taxon>Diplostraca</taxon>
        <taxon>Cladocera</taxon>
        <taxon>Anomopoda</taxon>
        <taxon>Daphniidae</taxon>
        <taxon>Daphnia</taxon>
    </lineage>
</organism>
<dbReference type="InterPro" id="IPR053236">
    <property type="entry name" value="Cornifin"/>
</dbReference>
<reference evidence="2 3" key="1">
    <citation type="journal article" date="2011" name="Science">
        <title>The ecoresponsive genome of Daphnia pulex.</title>
        <authorList>
            <person name="Colbourne J.K."/>
            <person name="Pfrender M.E."/>
            <person name="Gilbert D."/>
            <person name="Thomas W.K."/>
            <person name="Tucker A."/>
            <person name="Oakley T.H."/>
            <person name="Tokishita S."/>
            <person name="Aerts A."/>
            <person name="Arnold G.J."/>
            <person name="Basu M.K."/>
            <person name="Bauer D.J."/>
            <person name="Caceres C.E."/>
            <person name="Carmel L."/>
            <person name="Casola C."/>
            <person name="Choi J.H."/>
            <person name="Detter J.C."/>
            <person name="Dong Q."/>
            <person name="Dusheyko S."/>
            <person name="Eads B.D."/>
            <person name="Frohlich T."/>
            <person name="Geiler-Samerotte K.A."/>
            <person name="Gerlach D."/>
            <person name="Hatcher P."/>
            <person name="Jogdeo S."/>
            <person name="Krijgsveld J."/>
            <person name="Kriventseva E.V."/>
            <person name="Kultz D."/>
            <person name="Laforsch C."/>
            <person name="Lindquist E."/>
            <person name="Lopez J."/>
            <person name="Manak J.R."/>
            <person name="Muller J."/>
            <person name="Pangilinan J."/>
            <person name="Patwardhan R.P."/>
            <person name="Pitluck S."/>
            <person name="Pritham E.J."/>
            <person name="Rechtsteiner A."/>
            <person name="Rho M."/>
            <person name="Rogozin I.B."/>
            <person name="Sakarya O."/>
            <person name="Salamov A."/>
            <person name="Schaack S."/>
            <person name="Shapiro H."/>
            <person name="Shiga Y."/>
            <person name="Skalitzky C."/>
            <person name="Smith Z."/>
            <person name="Souvorov A."/>
            <person name="Sung W."/>
            <person name="Tang Z."/>
            <person name="Tsuchiya D."/>
            <person name="Tu H."/>
            <person name="Vos H."/>
            <person name="Wang M."/>
            <person name="Wolf Y.I."/>
            <person name="Yamagata H."/>
            <person name="Yamada T."/>
            <person name="Ye Y."/>
            <person name="Shaw J.R."/>
            <person name="Andrews J."/>
            <person name="Crease T.J."/>
            <person name="Tang H."/>
            <person name="Lucas S.M."/>
            <person name="Robertson H.M."/>
            <person name="Bork P."/>
            <person name="Koonin E.V."/>
            <person name="Zdobnov E.M."/>
            <person name="Grigoriev I.V."/>
            <person name="Lynch M."/>
            <person name="Boore J.L."/>
        </authorList>
    </citation>
    <scope>NUCLEOTIDE SEQUENCE [LARGE SCALE GENOMIC DNA]</scope>
</reference>
<accession>E9H2G8</accession>
<proteinExistence type="predicted"/>
<dbReference type="Proteomes" id="UP000000305">
    <property type="component" value="Unassembled WGS sequence"/>
</dbReference>
<dbReference type="InParanoid" id="E9H2G8"/>
<feature type="compositionally biased region" description="Basic and acidic residues" evidence="1">
    <location>
        <begin position="210"/>
        <end position="225"/>
    </location>
</feature>
<dbReference type="EMBL" id="GL732586">
    <property type="protein sequence ID" value="EFX73977.1"/>
    <property type="molecule type" value="Genomic_DNA"/>
</dbReference>
<dbReference type="PANTHER" id="PTHR13884">
    <property type="entry name" value="DUF853 DOMAIN-CONTAINING PROTEIN"/>
    <property type="match status" value="1"/>
</dbReference>
<keyword evidence="3" id="KW-1185">Reference proteome</keyword>
<dbReference type="HOGENOM" id="CLU_482574_0_0_1"/>
<evidence type="ECO:0000313" key="3">
    <source>
        <dbReference type="Proteomes" id="UP000000305"/>
    </source>
</evidence>
<dbReference type="PANTHER" id="PTHR13884:SF16">
    <property type="entry name" value="AAA+ ATPASE DOMAIN-CONTAINING PROTEIN-RELATED"/>
    <property type="match status" value="1"/>
</dbReference>
<name>E9H2G8_DAPPU</name>
<gene>
    <name evidence="2" type="ORF">DAPPUDRAFT_252324</name>
</gene>